<dbReference type="EMBL" id="JAMDKS010000042">
    <property type="protein sequence ID" value="MEE6113726.1"/>
    <property type="molecule type" value="Genomic_DNA"/>
</dbReference>
<reference evidence="1 2" key="1">
    <citation type="journal article" date="2022" name="Front. Microbiol.">
        <title>Commensal bacteria contribute to the growth of multidrug-resistant Avibacterium paragallinarum in chickens.</title>
        <authorList>
            <person name="Zhu J."/>
            <person name="Chen Y."/>
            <person name="Wu Y."/>
            <person name="Wang Y."/>
            <person name="Zhu K."/>
        </authorList>
    </citation>
    <scope>NUCLEOTIDE SEQUENCE [LARGE SCALE GENOMIC DNA]</scope>
    <source>
        <strain evidence="1 2">AV12</strain>
    </source>
</reference>
<proteinExistence type="predicted"/>
<name>A0ABU7QT38_AVIPA</name>
<evidence type="ECO:0000313" key="2">
    <source>
        <dbReference type="Proteomes" id="UP001352533"/>
    </source>
</evidence>
<evidence type="ECO:0000313" key="1">
    <source>
        <dbReference type="EMBL" id="MEE6113726.1"/>
    </source>
</evidence>
<protein>
    <submittedName>
        <fullName evidence="1">Uncharacterized protein</fullName>
    </submittedName>
</protein>
<dbReference type="RefSeq" id="WP_194752094.1">
    <property type="nucleotide sequence ID" value="NZ_JACEWB010000042.1"/>
</dbReference>
<comment type="caution">
    <text evidence="1">The sequence shown here is derived from an EMBL/GenBank/DDBJ whole genome shotgun (WGS) entry which is preliminary data.</text>
</comment>
<accession>A0ABU7QT38</accession>
<gene>
    <name evidence="1" type="ORF">M5S25_11130</name>
</gene>
<dbReference type="Proteomes" id="UP001352533">
    <property type="component" value="Unassembled WGS sequence"/>
</dbReference>
<keyword evidence="2" id="KW-1185">Reference proteome</keyword>
<sequence>MIAIMVTSVTNGGDGISEGLAIGSAYWIVKIANPIKASIGSEAIQKLPVIFSSSEKGSTNEK</sequence>
<organism evidence="1 2">
    <name type="scientific">Avibacterium paragallinarum</name>
    <name type="common">Haemophilus gallinarum</name>
    <dbReference type="NCBI Taxonomy" id="728"/>
    <lineage>
        <taxon>Bacteria</taxon>
        <taxon>Pseudomonadati</taxon>
        <taxon>Pseudomonadota</taxon>
        <taxon>Gammaproteobacteria</taxon>
        <taxon>Pasteurellales</taxon>
        <taxon>Pasteurellaceae</taxon>
        <taxon>Avibacterium</taxon>
    </lineage>
</organism>